<protein>
    <submittedName>
        <fullName evidence="2">Uncharacterized protein</fullName>
    </submittedName>
</protein>
<feature type="compositionally biased region" description="Low complexity" evidence="1">
    <location>
        <begin position="692"/>
        <end position="709"/>
    </location>
</feature>
<feature type="compositionally biased region" description="Polar residues" evidence="1">
    <location>
        <begin position="514"/>
        <end position="539"/>
    </location>
</feature>
<organism evidence="2 3">
    <name type="scientific">Hohenbuehelia grisea</name>
    <dbReference type="NCBI Taxonomy" id="104357"/>
    <lineage>
        <taxon>Eukaryota</taxon>
        <taxon>Fungi</taxon>
        <taxon>Dikarya</taxon>
        <taxon>Basidiomycota</taxon>
        <taxon>Agaricomycotina</taxon>
        <taxon>Agaricomycetes</taxon>
        <taxon>Agaricomycetidae</taxon>
        <taxon>Agaricales</taxon>
        <taxon>Pleurotineae</taxon>
        <taxon>Pleurotaceae</taxon>
        <taxon>Hohenbuehelia</taxon>
    </lineage>
</organism>
<evidence type="ECO:0000313" key="2">
    <source>
        <dbReference type="EMBL" id="KAL0956965.1"/>
    </source>
</evidence>
<feature type="compositionally biased region" description="Pro residues" evidence="1">
    <location>
        <begin position="439"/>
        <end position="449"/>
    </location>
</feature>
<feature type="compositionally biased region" description="Pro residues" evidence="1">
    <location>
        <begin position="1"/>
        <end position="10"/>
    </location>
</feature>
<feature type="region of interest" description="Disordered" evidence="1">
    <location>
        <begin position="288"/>
        <end position="310"/>
    </location>
</feature>
<gene>
    <name evidence="2" type="ORF">HGRIS_003065</name>
</gene>
<feature type="compositionally biased region" description="Low complexity" evidence="1">
    <location>
        <begin position="634"/>
        <end position="650"/>
    </location>
</feature>
<evidence type="ECO:0000256" key="1">
    <source>
        <dbReference type="SAM" id="MobiDB-lite"/>
    </source>
</evidence>
<feature type="compositionally biased region" description="Polar residues" evidence="1">
    <location>
        <begin position="21"/>
        <end position="33"/>
    </location>
</feature>
<evidence type="ECO:0000313" key="3">
    <source>
        <dbReference type="Proteomes" id="UP001556367"/>
    </source>
</evidence>
<feature type="region of interest" description="Disordered" evidence="1">
    <location>
        <begin position="141"/>
        <end position="180"/>
    </location>
</feature>
<sequence length="891" mass="95982">MSYALPPLPLPLKHRRKSESSTDPPSSPRQTWFSELGCSSSSPACSSPSPASPTSSKHETHYTHILSSPRLRSEFSYSRTDDIFDHVPAVWSRNDKLSVKSQSTTFATSHHLPSFRASFPSDEDLPFTSDFEISDVSDPPYTDVCKSTSHPPSDSAVFYSDSEEEEEEEDDGYEFTPSDIRSTYFSTSSERGRWLTDPMPIPLRTRSSVPTVDSIFKPPLAPRPISEPAPLRELGESLPTPEEVEKVTDDGDMCGGGATLEASVDPDHLGGHIVEPVVGDIVTEELLAESDAEEPACPSSPLPPSSAPVSPMSTCISPMFGPVSPMSISPSSPLSSLPPSPLLLPEAIDVPESLVLDVLASGTGPVTPGNENHESDQSCGPVTGDELDVVIPTLPLSTSPAIASADEESRRALEPSKAAPCNPDAALSDVQVQRRSSPIPTPTLPPQETPLPSGSGHDPLVLPLPQTEKSVDAVTDQDVDVVMDDSKCGVPESTPQPQATSLARVVCSSVSTPTIDNVSLNDAPASSHTLSQSNNSAVQPSKPAQDVPSNVLTTRLDVKNDAMKPPKAKSGKGKEKEMPKVGKKATEADKERSSTDKAKAPRRVKHGLEEKPKRKSKGLDEAEGVPKRKKPRLSSEVVESSSTAESSKASSQKRESGATKELQAKRTSSPASADETETRSAPLPAKRPKPQKSSCSDSLLPSSVSISDIPPKPELHTAASDPVITKSTTKRARHRPSAFEEEADSGDEAGAVDAPDSSADAEIEGMIIESMALSRASSHTASALLRTLIQSRPNLRAQRNNKEWLTVVRRVLKHGEGGMFGKVESSFKDEDDRALEAQWFYVPEMDPDQERATLLRSLMPRAGKRSETKKYKQYYYRPLDKISRWDPEDAI</sequence>
<feature type="compositionally biased region" description="Basic and acidic residues" evidence="1">
    <location>
        <begin position="606"/>
        <end position="626"/>
    </location>
</feature>
<keyword evidence="3" id="KW-1185">Reference proteome</keyword>
<feature type="compositionally biased region" description="Basic and acidic residues" evidence="1">
    <location>
        <begin position="572"/>
        <end position="599"/>
    </location>
</feature>
<accession>A0ABR3JP94</accession>
<feature type="compositionally biased region" description="Acidic residues" evidence="1">
    <location>
        <begin position="161"/>
        <end position="173"/>
    </location>
</feature>
<feature type="region of interest" description="Disordered" evidence="1">
    <location>
        <begin position="514"/>
        <end position="758"/>
    </location>
</feature>
<dbReference type="Proteomes" id="UP001556367">
    <property type="component" value="Unassembled WGS sequence"/>
</dbReference>
<feature type="region of interest" description="Disordered" evidence="1">
    <location>
        <begin position="398"/>
        <end position="463"/>
    </location>
</feature>
<name>A0ABR3JP94_9AGAR</name>
<feature type="compositionally biased region" description="Basic and acidic residues" evidence="1">
    <location>
        <begin position="652"/>
        <end position="664"/>
    </location>
</feature>
<proteinExistence type="predicted"/>
<comment type="caution">
    <text evidence="2">The sequence shown here is derived from an EMBL/GenBank/DDBJ whole genome shotgun (WGS) entry which is preliminary data.</text>
</comment>
<reference evidence="3" key="1">
    <citation type="submission" date="2024-06" db="EMBL/GenBank/DDBJ databases">
        <title>Multi-omics analyses provide insights into the biosynthesis of the anticancer antibiotic pleurotin in Hohenbuehelia grisea.</title>
        <authorList>
            <person name="Weaver J.A."/>
            <person name="Alberti F."/>
        </authorList>
    </citation>
    <scope>NUCLEOTIDE SEQUENCE [LARGE SCALE GENOMIC DNA]</scope>
    <source>
        <strain evidence="3">T-177</strain>
    </source>
</reference>
<feature type="region of interest" description="Disordered" evidence="1">
    <location>
        <begin position="361"/>
        <end position="384"/>
    </location>
</feature>
<dbReference type="EMBL" id="JASNQZ010000006">
    <property type="protein sequence ID" value="KAL0956965.1"/>
    <property type="molecule type" value="Genomic_DNA"/>
</dbReference>
<feature type="compositionally biased region" description="Low complexity" evidence="1">
    <location>
        <begin position="38"/>
        <end position="55"/>
    </location>
</feature>
<feature type="region of interest" description="Disordered" evidence="1">
    <location>
        <begin position="1"/>
        <end position="70"/>
    </location>
</feature>